<protein>
    <submittedName>
        <fullName evidence="1">Uncharacterized protein</fullName>
    </submittedName>
</protein>
<comment type="caution">
    <text evidence="1">The sequence shown here is derived from an EMBL/GenBank/DDBJ whole genome shotgun (WGS) entry which is preliminary data.</text>
</comment>
<gene>
    <name evidence="1" type="ORF">GWI33_020228</name>
</gene>
<evidence type="ECO:0000313" key="2">
    <source>
        <dbReference type="Proteomes" id="UP000625711"/>
    </source>
</evidence>
<reference evidence="1" key="1">
    <citation type="submission" date="2020-08" db="EMBL/GenBank/DDBJ databases">
        <title>Genome sequencing and assembly of the red palm weevil Rhynchophorus ferrugineus.</title>
        <authorList>
            <person name="Dias G.B."/>
            <person name="Bergman C.M."/>
            <person name="Manee M."/>
        </authorList>
    </citation>
    <scope>NUCLEOTIDE SEQUENCE</scope>
    <source>
        <strain evidence="1">AA-2017</strain>
        <tissue evidence="1">Whole larva</tissue>
    </source>
</reference>
<dbReference type="EMBL" id="JAACXV010014540">
    <property type="protein sequence ID" value="KAF7266461.1"/>
    <property type="molecule type" value="Genomic_DNA"/>
</dbReference>
<evidence type="ECO:0000313" key="1">
    <source>
        <dbReference type="EMBL" id="KAF7266461.1"/>
    </source>
</evidence>
<sequence length="117" mass="13537">MKLLLNQTEEFKCQESGGRTTDNYLWQKSSESSNFIKRMQFISDRNLTLKYIKIPVDCASLQTSETRFVLMTISRDIGSASGRNRRRSADTCEQAEDARARHIRSAHFYRVVCPTHT</sequence>
<name>A0A834M3M0_RHYFE</name>
<dbReference type="Proteomes" id="UP000625711">
    <property type="component" value="Unassembled WGS sequence"/>
</dbReference>
<keyword evidence="2" id="KW-1185">Reference proteome</keyword>
<accession>A0A834M3M0</accession>
<proteinExistence type="predicted"/>
<dbReference type="AlphaFoldDB" id="A0A834M3M0"/>
<organism evidence="1 2">
    <name type="scientific">Rhynchophorus ferrugineus</name>
    <name type="common">Red palm weevil</name>
    <name type="synonym">Curculio ferrugineus</name>
    <dbReference type="NCBI Taxonomy" id="354439"/>
    <lineage>
        <taxon>Eukaryota</taxon>
        <taxon>Metazoa</taxon>
        <taxon>Ecdysozoa</taxon>
        <taxon>Arthropoda</taxon>
        <taxon>Hexapoda</taxon>
        <taxon>Insecta</taxon>
        <taxon>Pterygota</taxon>
        <taxon>Neoptera</taxon>
        <taxon>Endopterygota</taxon>
        <taxon>Coleoptera</taxon>
        <taxon>Polyphaga</taxon>
        <taxon>Cucujiformia</taxon>
        <taxon>Curculionidae</taxon>
        <taxon>Dryophthorinae</taxon>
        <taxon>Rhynchophorus</taxon>
    </lineage>
</organism>